<evidence type="ECO:0000313" key="4">
    <source>
        <dbReference type="EMBL" id="KAK7879420.1"/>
    </source>
</evidence>
<organism evidence="4 5">
    <name type="scientific">Mugilogobius chulae</name>
    <name type="common">yellowstripe goby</name>
    <dbReference type="NCBI Taxonomy" id="88201"/>
    <lineage>
        <taxon>Eukaryota</taxon>
        <taxon>Metazoa</taxon>
        <taxon>Chordata</taxon>
        <taxon>Craniata</taxon>
        <taxon>Vertebrata</taxon>
        <taxon>Euteleostomi</taxon>
        <taxon>Actinopterygii</taxon>
        <taxon>Neopterygii</taxon>
        <taxon>Teleostei</taxon>
        <taxon>Neoteleostei</taxon>
        <taxon>Acanthomorphata</taxon>
        <taxon>Gobiaria</taxon>
        <taxon>Gobiiformes</taxon>
        <taxon>Gobioidei</taxon>
        <taxon>Gobiidae</taxon>
        <taxon>Gobionellinae</taxon>
        <taxon>Mugilogobius</taxon>
    </lineage>
</organism>
<protein>
    <recommendedName>
        <fullName evidence="3">Lipocalin/cytosolic fatty-acid binding domain-containing protein</fullName>
    </recommendedName>
</protein>
<feature type="domain" description="Lipocalin/cytosolic fatty-acid binding" evidence="3">
    <location>
        <begin position="59"/>
        <end position="195"/>
    </location>
</feature>
<dbReference type="GO" id="GO:0006956">
    <property type="term" value="P:complement activation"/>
    <property type="evidence" value="ECO:0007669"/>
    <property type="project" value="InterPro"/>
</dbReference>
<dbReference type="AlphaFoldDB" id="A0AAW0MM79"/>
<accession>A0AAW0MM79</accession>
<dbReference type="GO" id="GO:0070062">
    <property type="term" value="C:extracellular exosome"/>
    <property type="evidence" value="ECO:0007669"/>
    <property type="project" value="TreeGrafter"/>
</dbReference>
<feature type="chain" id="PRO_5043889281" description="Lipocalin/cytosolic fatty-acid binding domain-containing protein" evidence="2">
    <location>
        <begin position="26"/>
        <end position="222"/>
    </location>
</feature>
<sequence>MAGGLWRRLVVVLVMVWALSEVGEGAMSRPRPQRPPKENKDEELPPPPENNIDINQMLGKWYLLNIASKCTHLMTHGHAAEATTMTLDLITLEKEQKLSVKTTTRHNHQCWEIHQAYDFTKVSGYYTIKAKDPKNNIQVTVLDTDYESYAILVFEIKRKKVTKTTMKLYTRSVAKLHEPTLLKFENAAAAKNFNLAFMFPFPTYSFCDTVDADHIINCIPTC</sequence>
<evidence type="ECO:0000259" key="3">
    <source>
        <dbReference type="Pfam" id="PF00061"/>
    </source>
</evidence>
<keyword evidence="5" id="KW-1185">Reference proteome</keyword>
<gene>
    <name evidence="4" type="ORF">WMY93_030756</name>
</gene>
<feature type="signal peptide" evidence="2">
    <location>
        <begin position="1"/>
        <end position="25"/>
    </location>
</feature>
<dbReference type="GO" id="GO:0005579">
    <property type="term" value="C:membrane attack complex"/>
    <property type="evidence" value="ECO:0007669"/>
    <property type="project" value="InterPro"/>
</dbReference>
<dbReference type="PANTHER" id="PTHR47304:SF1">
    <property type="entry name" value="COMPLEMENT COMPONENT C8 GAMMA CHAIN"/>
    <property type="match status" value="1"/>
</dbReference>
<dbReference type="GO" id="GO:0001848">
    <property type="term" value="F:complement binding"/>
    <property type="evidence" value="ECO:0007669"/>
    <property type="project" value="TreeGrafter"/>
</dbReference>
<evidence type="ECO:0000313" key="5">
    <source>
        <dbReference type="Proteomes" id="UP001460270"/>
    </source>
</evidence>
<dbReference type="Proteomes" id="UP001460270">
    <property type="component" value="Unassembled WGS sequence"/>
</dbReference>
<dbReference type="InterPro" id="IPR012674">
    <property type="entry name" value="Calycin"/>
</dbReference>
<dbReference type="SUPFAM" id="SSF50814">
    <property type="entry name" value="Lipocalins"/>
    <property type="match status" value="1"/>
</dbReference>
<evidence type="ECO:0000256" key="1">
    <source>
        <dbReference type="SAM" id="MobiDB-lite"/>
    </source>
</evidence>
<reference evidence="5" key="1">
    <citation type="submission" date="2024-04" db="EMBL/GenBank/DDBJ databases">
        <title>Salinicola lusitanus LLJ914,a marine bacterium isolated from the Okinawa Trough.</title>
        <authorList>
            <person name="Li J."/>
        </authorList>
    </citation>
    <scope>NUCLEOTIDE SEQUENCE [LARGE SCALE GENOMIC DNA]</scope>
</reference>
<comment type="caution">
    <text evidence="4">The sequence shown here is derived from an EMBL/GenBank/DDBJ whole genome shotgun (WGS) entry which is preliminary data.</text>
</comment>
<dbReference type="EMBL" id="JBBPFD010000274">
    <property type="protein sequence ID" value="KAK7879420.1"/>
    <property type="molecule type" value="Genomic_DNA"/>
</dbReference>
<proteinExistence type="predicted"/>
<keyword evidence="2" id="KW-0732">Signal</keyword>
<evidence type="ECO:0000256" key="2">
    <source>
        <dbReference type="SAM" id="SignalP"/>
    </source>
</evidence>
<feature type="region of interest" description="Disordered" evidence="1">
    <location>
        <begin position="25"/>
        <end position="50"/>
    </location>
</feature>
<dbReference type="InterPro" id="IPR000566">
    <property type="entry name" value="Lipocln_cytosolic_FA-bd_dom"/>
</dbReference>
<name>A0AAW0MM79_9GOBI</name>
<dbReference type="Gene3D" id="2.40.128.20">
    <property type="match status" value="1"/>
</dbReference>
<dbReference type="Pfam" id="PF00061">
    <property type="entry name" value="Lipocalin"/>
    <property type="match status" value="1"/>
</dbReference>
<dbReference type="InterPro" id="IPR043245">
    <property type="entry name" value="C8G"/>
</dbReference>
<dbReference type="GO" id="GO:0072562">
    <property type="term" value="C:blood microparticle"/>
    <property type="evidence" value="ECO:0007669"/>
    <property type="project" value="TreeGrafter"/>
</dbReference>
<dbReference type="PANTHER" id="PTHR47304">
    <property type="entry name" value="COMPLEMENT COMPONENT C8 GAMMA CHAIN"/>
    <property type="match status" value="1"/>
</dbReference>